<gene>
    <name evidence="1" type="ORF">BCR34DRAFT_556857</name>
</gene>
<protein>
    <submittedName>
        <fullName evidence="1">Uncharacterized protein</fullName>
    </submittedName>
</protein>
<dbReference type="EMBL" id="MCFA01000017">
    <property type="protein sequence ID" value="ORY16579.1"/>
    <property type="molecule type" value="Genomic_DNA"/>
</dbReference>
<accession>A0A1Y2A234</accession>
<keyword evidence="2" id="KW-1185">Reference proteome</keyword>
<comment type="caution">
    <text evidence="1">The sequence shown here is derived from an EMBL/GenBank/DDBJ whole genome shotgun (WGS) entry which is preliminary data.</text>
</comment>
<evidence type="ECO:0000313" key="2">
    <source>
        <dbReference type="Proteomes" id="UP000193144"/>
    </source>
</evidence>
<organism evidence="1 2">
    <name type="scientific">Clohesyomyces aquaticus</name>
    <dbReference type="NCBI Taxonomy" id="1231657"/>
    <lineage>
        <taxon>Eukaryota</taxon>
        <taxon>Fungi</taxon>
        <taxon>Dikarya</taxon>
        <taxon>Ascomycota</taxon>
        <taxon>Pezizomycotina</taxon>
        <taxon>Dothideomycetes</taxon>
        <taxon>Pleosporomycetidae</taxon>
        <taxon>Pleosporales</taxon>
        <taxon>Lindgomycetaceae</taxon>
        <taxon>Clohesyomyces</taxon>
    </lineage>
</organism>
<dbReference type="AlphaFoldDB" id="A0A1Y2A234"/>
<dbReference type="Proteomes" id="UP000193144">
    <property type="component" value="Unassembled WGS sequence"/>
</dbReference>
<reference evidence="1 2" key="1">
    <citation type="submission" date="2016-07" db="EMBL/GenBank/DDBJ databases">
        <title>Pervasive Adenine N6-methylation of Active Genes in Fungi.</title>
        <authorList>
            <consortium name="DOE Joint Genome Institute"/>
            <person name="Mondo S.J."/>
            <person name="Dannebaum R.O."/>
            <person name="Kuo R.C."/>
            <person name="Labutti K."/>
            <person name="Haridas S."/>
            <person name="Kuo A."/>
            <person name="Salamov A."/>
            <person name="Ahrendt S.R."/>
            <person name="Lipzen A."/>
            <person name="Sullivan W."/>
            <person name="Andreopoulos W.B."/>
            <person name="Clum A."/>
            <person name="Lindquist E."/>
            <person name="Daum C."/>
            <person name="Ramamoorthy G.K."/>
            <person name="Gryganskyi A."/>
            <person name="Culley D."/>
            <person name="Magnuson J.K."/>
            <person name="James T.Y."/>
            <person name="O'Malley M.A."/>
            <person name="Stajich J.E."/>
            <person name="Spatafora J.W."/>
            <person name="Visel A."/>
            <person name="Grigoriev I.V."/>
        </authorList>
    </citation>
    <scope>NUCLEOTIDE SEQUENCE [LARGE SCALE GENOMIC DNA]</scope>
    <source>
        <strain evidence="1 2">CBS 115471</strain>
    </source>
</reference>
<evidence type="ECO:0000313" key="1">
    <source>
        <dbReference type="EMBL" id="ORY16579.1"/>
    </source>
</evidence>
<name>A0A1Y2A234_9PLEO</name>
<proteinExistence type="predicted"/>
<sequence>MGPSHKRNNTTCWRSSCICRWYCRRIVQQLDRCIGISSKRLLGSNYLYVRW</sequence>